<name>A0A4S4G3B6_9ACTN</name>
<comment type="caution">
    <text evidence="2">The sequence shown here is derived from an EMBL/GenBank/DDBJ whole genome shotgun (WGS) entry which is preliminary data.</text>
</comment>
<gene>
    <name evidence="2" type="ORF">E5986_07140</name>
</gene>
<feature type="transmembrane region" description="Helical" evidence="1">
    <location>
        <begin position="169"/>
        <end position="189"/>
    </location>
</feature>
<dbReference type="AlphaFoldDB" id="A0A4S4G3B6"/>
<keyword evidence="1" id="KW-0472">Membrane</keyword>
<sequence>MEQQERATPRIIGALVARDAGCALRNPTVLLCAAVAAAFSWLFGATLADELTATPGFAVFLMAFATILPTLEAGGVVTLFAMSEEDAHGTYDVMVRGGASLEAIVAAKVIVGAVGCTVLVPVCLALAGAPRGCLGPAVLLTAVGSLPVLVLFCGCGLRAADQMRTNGWAWPLVVAGMLPLFGALGPQWAPLVAASPVGFLAGSCVAATTGTPDALGLPLPALAANLVAWLILALLWLRRCMKAWRSARESR</sequence>
<dbReference type="EMBL" id="SSTJ01000008">
    <property type="protein sequence ID" value="THG37015.1"/>
    <property type="molecule type" value="Genomic_DNA"/>
</dbReference>
<feature type="transmembrane region" description="Helical" evidence="1">
    <location>
        <begin position="134"/>
        <end position="157"/>
    </location>
</feature>
<feature type="transmembrane region" description="Helical" evidence="1">
    <location>
        <begin position="28"/>
        <end position="48"/>
    </location>
</feature>
<dbReference type="Proteomes" id="UP000308978">
    <property type="component" value="Unassembled WGS sequence"/>
</dbReference>
<accession>A0A4S4G3B6</accession>
<feature type="transmembrane region" description="Helical" evidence="1">
    <location>
        <begin position="217"/>
        <end position="237"/>
    </location>
</feature>
<dbReference type="RefSeq" id="WP_016310376.1">
    <property type="nucleotide sequence ID" value="NZ_SSTJ01000008.1"/>
</dbReference>
<organism evidence="2 3">
    <name type="scientific">Adlercreutzia caecimuris</name>
    <dbReference type="NCBI Taxonomy" id="671266"/>
    <lineage>
        <taxon>Bacteria</taxon>
        <taxon>Bacillati</taxon>
        <taxon>Actinomycetota</taxon>
        <taxon>Coriobacteriia</taxon>
        <taxon>Eggerthellales</taxon>
        <taxon>Eggerthellaceae</taxon>
        <taxon>Adlercreutzia</taxon>
    </lineage>
</organism>
<evidence type="ECO:0000256" key="1">
    <source>
        <dbReference type="SAM" id="Phobius"/>
    </source>
</evidence>
<evidence type="ECO:0000313" key="3">
    <source>
        <dbReference type="Proteomes" id="UP000308978"/>
    </source>
</evidence>
<reference evidence="2 3" key="1">
    <citation type="submission" date="2019-04" db="EMBL/GenBank/DDBJ databases">
        <title>Microbes associate with the intestines of laboratory mice.</title>
        <authorList>
            <person name="Navarre W."/>
            <person name="Wong E."/>
            <person name="Huang K.C."/>
            <person name="Tropini C."/>
            <person name="Ng K."/>
            <person name="Yu B."/>
        </authorList>
    </citation>
    <scope>NUCLEOTIDE SEQUENCE [LARGE SCALE GENOMIC DNA]</scope>
    <source>
        <strain evidence="2 3">NM80_B27</strain>
    </source>
</reference>
<protein>
    <submittedName>
        <fullName evidence="2">Uncharacterized protein</fullName>
    </submittedName>
</protein>
<proteinExistence type="predicted"/>
<dbReference type="GeneID" id="82191563"/>
<feature type="transmembrane region" description="Helical" evidence="1">
    <location>
        <begin position="103"/>
        <end position="128"/>
    </location>
</feature>
<evidence type="ECO:0000313" key="2">
    <source>
        <dbReference type="EMBL" id="THG37015.1"/>
    </source>
</evidence>
<keyword evidence="1" id="KW-1133">Transmembrane helix</keyword>
<feature type="transmembrane region" description="Helical" evidence="1">
    <location>
        <begin position="60"/>
        <end position="82"/>
    </location>
</feature>
<keyword evidence="1" id="KW-0812">Transmembrane</keyword>